<feature type="domain" description="AsmA" evidence="4">
    <location>
        <begin position="3"/>
        <end position="177"/>
    </location>
</feature>
<feature type="transmembrane region" description="Helical" evidence="3">
    <location>
        <begin position="7"/>
        <end position="27"/>
    </location>
</feature>
<dbReference type="PIRSF" id="PIRSF034039">
    <property type="entry name" value="UCP034039"/>
    <property type="match status" value="1"/>
</dbReference>
<evidence type="ECO:0000313" key="6">
    <source>
        <dbReference type="Proteomes" id="UP000248925"/>
    </source>
</evidence>
<dbReference type="Pfam" id="PF05170">
    <property type="entry name" value="AsmA"/>
    <property type="match status" value="1"/>
</dbReference>
<evidence type="ECO:0000313" key="5">
    <source>
        <dbReference type="EMBL" id="PZM13602.1"/>
    </source>
</evidence>
<feature type="region of interest" description="Disordered" evidence="2">
    <location>
        <begin position="1191"/>
        <end position="1263"/>
    </location>
</feature>
<comment type="caution">
    <text evidence="5">The sequence shown here is derived from an EMBL/GenBank/DDBJ whole genome shotgun (WGS) entry which is preliminary data.</text>
</comment>
<evidence type="ECO:0000256" key="3">
    <source>
        <dbReference type="SAM" id="Phobius"/>
    </source>
</evidence>
<feature type="compositionally biased region" description="Polar residues" evidence="2">
    <location>
        <begin position="1236"/>
        <end position="1255"/>
    </location>
</feature>
<dbReference type="EMBL" id="PCDP01000035">
    <property type="protein sequence ID" value="PZM13602.1"/>
    <property type="molecule type" value="Genomic_DNA"/>
</dbReference>
<dbReference type="PANTHER" id="PTHR30441:SF4">
    <property type="entry name" value="PROTEIN ASMA"/>
    <property type="match status" value="1"/>
</dbReference>
<dbReference type="RefSeq" id="WP_111160451.1">
    <property type="nucleotide sequence ID" value="NZ_PCDP01000035.1"/>
</dbReference>
<reference evidence="5 6" key="1">
    <citation type="journal article" date="2018" name="Sci. Rep.">
        <title>Rhizobium tumorigenes sp. nov., a novel plant tumorigenic bacterium isolated from cane gall tumors on thornless blackberry.</title>
        <authorList>
            <person name="Kuzmanovi N."/>
            <person name="Smalla K."/>
            <person name="Gronow S."/>
            <person name="PuBawska J."/>
        </authorList>
    </citation>
    <scope>NUCLEOTIDE SEQUENCE [LARGE SCALE GENOMIC DNA]</scope>
    <source>
        <strain evidence="5 6">CCBAU 85046</strain>
    </source>
</reference>
<dbReference type="PANTHER" id="PTHR30441">
    <property type="entry name" value="DUF748 DOMAIN-CONTAINING PROTEIN"/>
    <property type="match status" value="1"/>
</dbReference>
<feature type="compositionally biased region" description="Low complexity" evidence="2">
    <location>
        <begin position="1211"/>
        <end position="1221"/>
    </location>
</feature>
<organism evidence="5 6">
    <name type="scientific">Rhizobium tubonense</name>
    <dbReference type="NCBI Taxonomy" id="484088"/>
    <lineage>
        <taxon>Bacteria</taxon>
        <taxon>Pseudomonadati</taxon>
        <taxon>Pseudomonadota</taxon>
        <taxon>Alphaproteobacteria</taxon>
        <taxon>Hyphomicrobiales</taxon>
        <taxon>Rhizobiaceae</taxon>
        <taxon>Rhizobium/Agrobacterium group</taxon>
        <taxon>Rhizobium</taxon>
    </lineage>
</organism>
<keyword evidence="3" id="KW-0812">Transmembrane</keyword>
<dbReference type="InterPro" id="IPR052894">
    <property type="entry name" value="AsmA-related"/>
</dbReference>
<keyword evidence="6" id="KW-1185">Reference proteome</keyword>
<dbReference type="Proteomes" id="UP000248925">
    <property type="component" value="Unassembled WGS sequence"/>
</dbReference>
<dbReference type="InterPro" id="IPR017023">
    <property type="entry name" value="UCP034039"/>
</dbReference>
<accession>A0A2W4CL28</accession>
<keyword evidence="3" id="KW-0472">Membrane</keyword>
<dbReference type="OrthoDB" id="9816380at2"/>
<name>A0A2W4CL28_9HYPH</name>
<gene>
    <name evidence="5" type="ORF">CPY51_11930</name>
</gene>
<keyword evidence="3" id="KW-1133">Transmembrane helix</keyword>
<evidence type="ECO:0000256" key="1">
    <source>
        <dbReference type="SAM" id="Coils"/>
    </source>
</evidence>
<dbReference type="GO" id="GO:0005886">
    <property type="term" value="C:plasma membrane"/>
    <property type="evidence" value="ECO:0007669"/>
    <property type="project" value="TreeGrafter"/>
</dbReference>
<dbReference type="AlphaFoldDB" id="A0A2W4CL28"/>
<keyword evidence="1" id="KW-0175">Coiled coil</keyword>
<dbReference type="InterPro" id="IPR007844">
    <property type="entry name" value="AsmA"/>
</dbReference>
<sequence length="1263" mass="133755">MLGKVLVILGGILVVVLFVALLAPLFIDWTGFRQSFEDQASRIIGKKVTVHGSVDARLLPFPSVTLHDVRVGQEPDGTPLVQIAEFSMDAELAPFLSGEALIFDMRVSQPKVRLRLLKDGTLDWMRGSQSEIPAKTVVLENVHVEGGEVEFIDEQSGRTRHITGLNAEMSAKSLAGPWRVEGDAALDGEQGNFSISSSQPDENGVLRVRTRLLPQRHPVNIDLDGELKLVNSKPDYIGFFSGGVETKQVRKSSGDGKSSDPRIKGRFELTNERIRVPEYRLELGAVDDPYVITGEATLDTGNQPEFLLTADGQQIDVNRLADPGPSGKTTRDPGVSARQRLNNLIAIAADIPVPQVPGHASVRLPAIVAGDTTLRDIKLDLEPAGTGWKIDNAVGTLPGRTQVEAKGRLTLHGDANFTGNIVVASNQPSGLASWLSGAVDPAIRQLKAAGFSADVSLAHGRQRFENLEIAIGSANLKGRLDREAQANEQPKLAVDLSGDTLDLDALRALTSLFTGQEAGNNVLDHRISAHLKADKFSAFGVQAENVETAFGIADGSLQLDRLSVRDLAGAEITATGRAQGSLLDYKGSGEITFKAADPGAFFEMMSKHLPHHPVLDRLVRNSAWYGNTALRGALTLGGDQGDGLALTLAGVSNGSRVNLDYRMSDLLALTGKGTTTLEATLENSVTSILFGQAGLDPLPVEADANGRLTLKVTANGTDPADAALTFATDKTSFTANGKVDVRPATFLNGNIAMSLESADLDPYLVMNGIGLPQMGTGMPAKFQANAAIDADKLVFSDMKGQFADNPVSGALTFDRKAPNLKASGEIALGKADLGWLAEAIYGSVTDPATGNLTKAKLGLPTFNGLDVNLKLSAKQMWPDVFGPISDFSSNVAYKGDAVQMNDIAGGWSGGKLSGRLMFANSDGTALLQTKLDLANADLAAVGWQRDGAPLATGRFAMGLTLEASGKNMSELAAAASGSGELKLGETKIRGLNLAILPSLLSATDQIQGDVAADKIRPIVQTLLNNGEAALGPLSVPFNISSGVVRVDNVNAVNDLAKVSGHAEIDLPDQRLKGSLGIDLNAGADAMTGANPGLRLDFSGALVTPGRTLDVTDITGFLSLRAFERERRRVERLQASVLEKQRLRREVALYKYDAVERELQRQRDAITQQQREAEEQRLRVLAQQAAAQRQADAEAKAKADAEAKAKADADAKAQAAAQAQADAKAKADADAKTKAQSQQGQTTNGVSPQGAGSLNFNALPGNPQ</sequence>
<protein>
    <recommendedName>
        <fullName evidence="4">AsmA domain-containing protein</fullName>
    </recommendedName>
</protein>
<feature type="coiled-coil region" evidence="1">
    <location>
        <begin position="1151"/>
        <end position="1190"/>
    </location>
</feature>
<evidence type="ECO:0000259" key="4">
    <source>
        <dbReference type="Pfam" id="PF05170"/>
    </source>
</evidence>
<proteinExistence type="predicted"/>
<feature type="compositionally biased region" description="Basic and acidic residues" evidence="2">
    <location>
        <begin position="1191"/>
        <end position="1210"/>
    </location>
</feature>
<evidence type="ECO:0000256" key="2">
    <source>
        <dbReference type="SAM" id="MobiDB-lite"/>
    </source>
</evidence>
<feature type="compositionally biased region" description="Basic and acidic residues" evidence="2">
    <location>
        <begin position="1222"/>
        <end position="1232"/>
    </location>
</feature>
<dbReference type="GO" id="GO:0090313">
    <property type="term" value="P:regulation of protein targeting to membrane"/>
    <property type="evidence" value="ECO:0007669"/>
    <property type="project" value="TreeGrafter"/>
</dbReference>